<evidence type="ECO:0000313" key="3">
    <source>
        <dbReference type="EMBL" id="GJJ09841.1"/>
    </source>
</evidence>
<protein>
    <submittedName>
        <fullName evidence="3">Uncharacterized protein</fullName>
    </submittedName>
</protein>
<keyword evidence="1 2" id="KW-0732">Signal</keyword>
<dbReference type="Proteomes" id="UP001050691">
    <property type="component" value="Unassembled WGS sequence"/>
</dbReference>
<feature type="signal peptide" evidence="2">
    <location>
        <begin position="1"/>
        <end position="20"/>
    </location>
</feature>
<reference evidence="3" key="1">
    <citation type="submission" date="2021-10" db="EMBL/GenBank/DDBJ databases">
        <title>De novo Genome Assembly of Clathrus columnatus (Basidiomycota, Fungi) Using Illumina and Nanopore Sequence Data.</title>
        <authorList>
            <person name="Ogiso-Tanaka E."/>
            <person name="Itagaki H."/>
            <person name="Hosoya T."/>
            <person name="Hosaka K."/>
        </authorList>
    </citation>
    <scope>NUCLEOTIDE SEQUENCE</scope>
    <source>
        <strain evidence="3">MO-923</strain>
    </source>
</reference>
<sequence length="123" mass="12535">MFKFVSSVFAATLALTAVSASPLPASLVARDFQGRGTFFFQGGVPGACGIVHQDSDFIIALPESQYNGGSHCGQSVTITDLGTGNTQTAVVADLCPGCIGDGIDMSVGLFTAFAPESVGVIQE</sequence>
<dbReference type="EMBL" id="BPWL01000004">
    <property type="protein sequence ID" value="GJJ09841.1"/>
    <property type="molecule type" value="Genomic_DNA"/>
</dbReference>
<evidence type="ECO:0000256" key="2">
    <source>
        <dbReference type="SAM" id="SignalP"/>
    </source>
</evidence>
<accession>A0AAV5A5C4</accession>
<dbReference type="CDD" id="cd22191">
    <property type="entry name" value="DPBB_RlpA_EXP_N-like"/>
    <property type="match status" value="1"/>
</dbReference>
<evidence type="ECO:0000313" key="4">
    <source>
        <dbReference type="Proteomes" id="UP001050691"/>
    </source>
</evidence>
<feature type="chain" id="PRO_5043955088" evidence="2">
    <location>
        <begin position="21"/>
        <end position="123"/>
    </location>
</feature>
<name>A0AAV5A5C4_9AGAM</name>
<dbReference type="AlphaFoldDB" id="A0AAV5A5C4"/>
<dbReference type="Gene3D" id="2.40.40.10">
    <property type="entry name" value="RlpA-like domain"/>
    <property type="match status" value="1"/>
</dbReference>
<dbReference type="PANTHER" id="PTHR31836">
    <property type="match status" value="1"/>
</dbReference>
<evidence type="ECO:0000256" key="1">
    <source>
        <dbReference type="ARBA" id="ARBA00022729"/>
    </source>
</evidence>
<comment type="caution">
    <text evidence="3">The sequence shown here is derived from an EMBL/GenBank/DDBJ whole genome shotgun (WGS) entry which is preliminary data.</text>
</comment>
<dbReference type="InterPro" id="IPR051477">
    <property type="entry name" value="Expansin_CellWall"/>
</dbReference>
<dbReference type="InterPro" id="IPR036908">
    <property type="entry name" value="RlpA-like_sf"/>
</dbReference>
<proteinExistence type="predicted"/>
<organism evidence="3 4">
    <name type="scientific">Clathrus columnatus</name>
    <dbReference type="NCBI Taxonomy" id="1419009"/>
    <lineage>
        <taxon>Eukaryota</taxon>
        <taxon>Fungi</taxon>
        <taxon>Dikarya</taxon>
        <taxon>Basidiomycota</taxon>
        <taxon>Agaricomycotina</taxon>
        <taxon>Agaricomycetes</taxon>
        <taxon>Phallomycetidae</taxon>
        <taxon>Phallales</taxon>
        <taxon>Clathraceae</taxon>
        <taxon>Clathrus</taxon>
    </lineage>
</organism>
<gene>
    <name evidence="3" type="ORF">Clacol_004065</name>
</gene>
<dbReference type="PANTHER" id="PTHR31836:SF24">
    <property type="entry name" value="RLPA-LIKE PROTEIN DOUBLE-PSI BETA-BARREL DOMAIN-CONTAINING PROTEIN"/>
    <property type="match status" value="1"/>
</dbReference>
<dbReference type="SUPFAM" id="SSF50685">
    <property type="entry name" value="Barwin-like endoglucanases"/>
    <property type="match status" value="1"/>
</dbReference>
<keyword evidence="4" id="KW-1185">Reference proteome</keyword>